<evidence type="ECO:0000256" key="2">
    <source>
        <dbReference type="SAM" id="SignalP"/>
    </source>
</evidence>
<dbReference type="AlphaFoldDB" id="K0YVL7"/>
<dbReference type="InterPro" id="IPR035940">
    <property type="entry name" value="CAP_sf"/>
</dbReference>
<feature type="compositionally biased region" description="Basic and acidic residues" evidence="1">
    <location>
        <begin position="55"/>
        <end position="79"/>
    </location>
</feature>
<keyword evidence="2" id="KW-0732">Signal</keyword>
<reference evidence="4 5" key="1">
    <citation type="submission" date="2012-07" db="EMBL/GenBank/DDBJ databases">
        <title>The Genome Sequence of Actinomyces neuii subsp. anitratus BVS029A5.</title>
        <authorList>
            <consortium name="The Broad Institute Genome Sequencing Platform"/>
            <person name="Earl A."/>
            <person name="Ward D."/>
            <person name="Feldgarden M."/>
            <person name="Gevers D."/>
            <person name="Saerens B."/>
            <person name="Vaneechoutte M."/>
            <person name="Walker B."/>
            <person name="Young S.K."/>
            <person name="Zeng Q."/>
            <person name="Gargeya S."/>
            <person name="Fitzgerald M."/>
            <person name="Haas B."/>
            <person name="Abouelleil A."/>
            <person name="Alvarado L."/>
            <person name="Arachchi H.M."/>
            <person name="Berlin A."/>
            <person name="Chapman S.B."/>
            <person name="Goldberg J."/>
            <person name="Griggs A."/>
            <person name="Gujja S."/>
            <person name="Hansen M."/>
            <person name="Howarth C."/>
            <person name="Imamovic A."/>
            <person name="Larimer J."/>
            <person name="McCowen C."/>
            <person name="Montmayeur A."/>
            <person name="Murphy C."/>
            <person name="Neiman D."/>
            <person name="Pearson M."/>
            <person name="Priest M."/>
            <person name="Roberts A."/>
            <person name="Saif S."/>
            <person name="Shea T."/>
            <person name="Sisk P."/>
            <person name="Sykes S."/>
            <person name="Wortman J."/>
            <person name="Nusbaum C."/>
            <person name="Birren B."/>
        </authorList>
    </citation>
    <scope>NUCLEOTIDE SEQUENCE [LARGE SCALE GENOMIC DNA]</scope>
    <source>
        <strain evidence="4 5">BVS029A5</strain>
    </source>
</reference>
<dbReference type="InterPro" id="IPR014044">
    <property type="entry name" value="CAP_dom"/>
</dbReference>
<dbReference type="InterPro" id="IPR040401">
    <property type="entry name" value="CCDC162"/>
</dbReference>
<keyword evidence="5" id="KW-1185">Reference proteome</keyword>
<feature type="compositionally biased region" description="Polar residues" evidence="1">
    <location>
        <begin position="105"/>
        <end position="121"/>
    </location>
</feature>
<feature type="region of interest" description="Disordered" evidence="1">
    <location>
        <begin position="583"/>
        <end position="713"/>
    </location>
</feature>
<feature type="region of interest" description="Disordered" evidence="1">
    <location>
        <begin position="30"/>
        <end position="210"/>
    </location>
</feature>
<evidence type="ECO:0000256" key="1">
    <source>
        <dbReference type="SAM" id="MobiDB-lite"/>
    </source>
</evidence>
<feature type="compositionally biased region" description="Low complexity" evidence="1">
    <location>
        <begin position="679"/>
        <end position="702"/>
    </location>
</feature>
<feature type="compositionally biased region" description="Basic and acidic residues" evidence="1">
    <location>
        <begin position="612"/>
        <end position="628"/>
    </location>
</feature>
<organism evidence="4 5">
    <name type="scientific">Winkia neuii BV029A5</name>
    <dbReference type="NCBI Taxonomy" id="888439"/>
    <lineage>
        <taxon>Bacteria</taxon>
        <taxon>Bacillati</taxon>
        <taxon>Actinomycetota</taxon>
        <taxon>Actinomycetes</taxon>
        <taxon>Actinomycetales</taxon>
        <taxon>Actinomycetaceae</taxon>
        <taxon>Winkia</taxon>
    </lineage>
</organism>
<feature type="region of interest" description="Disordered" evidence="1">
    <location>
        <begin position="530"/>
        <end position="555"/>
    </location>
</feature>
<evidence type="ECO:0000259" key="3">
    <source>
        <dbReference type="Pfam" id="PF00188"/>
    </source>
</evidence>
<dbReference type="PANTHER" id="PTHR33331">
    <property type="entry name" value="COILED-COIL DOMAIN-CONTAINING PROTEIN 162"/>
    <property type="match status" value="1"/>
</dbReference>
<feature type="compositionally biased region" description="Low complexity" evidence="1">
    <location>
        <begin position="583"/>
        <end position="611"/>
    </location>
</feature>
<dbReference type="EMBL" id="AGWP01000002">
    <property type="protein sequence ID" value="EJZ87967.1"/>
    <property type="molecule type" value="Genomic_DNA"/>
</dbReference>
<dbReference type="eggNOG" id="COG2340">
    <property type="taxonomic scope" value="Bacteria"/>
</dbReference>
<feature type="signal peptide" evidence="2">
    <location>
        <begin position="1"/>
        <end position="28"/>
    </location>
</feature>
<dbReference type="PANTHER" id="PTHR33331:SF13">
    <property type="entry name" value="COILED-COIL DOMAIN CONTAINING 162"/>
    <property type="match status" value="1"/>
</dbReference>
<dbReference type="HOGENOM" id="CLU_387165_0_0_11"/>
<evidence type="ECO:0000313" key="5">
    <source>
        <dbReference type="Proteomes" id="UP000006075"/>
    </source>
</evidence>
<dbReference type="Gene3D" id="3.40.33.10">
    <property type="entry name" value="CAP"/>
    <property type="match status" value="1"/>
</dbReference>
<accession>K0YVL7</accession>
<dbReference type="PATRIC" id="fig|888439.3.peg.230"/>
<dbReference type="RefSeq" id="WP_004804996.1">
    <property type="nucleotide sequence ID" value="NZ_JH815213.1"/>
</dbReference>
<name>K0YVL7_9ACTO</name>
<dbReference type="Pfam" id="PF00188">
    <property type="entry name" value="CAP"/>
    <property type="match status" value="1"/>
</dbReference>
<sequence length="713" mass="75964">MATKNMFRPRQVVAASALAAITVASLSACSTKDEQTENALGAASSPSAQDGSAGSKEKTQTPKKDSPKRQDKDQKDEASTRPQQLPGLAYAGPVDAPAEAEDNRSQGTDELPRNTQPQTLVPRQEAEGGALNPATKVGGSSSHAQPVAVTHPGKTKHDQVAKPHPTSPAKPGAGEQTPDPTQPSKPGGEITEPGDDVQATPAEVLEAARTSYSQAKKQAAQAEAILQGANAQLKQKQAKLAEVKAKLEAAKQKVEQAEERVAATKAATKNANAALLEAQITANKSVQAALSRLEVVKAEVQKAVANAAEAKHVAQSARAVAEQRKVAAEEAGQVVADAQASYDSLEAEVPEGQSWPIGDWRKVSVHDRETLIAHMLMEKINSYREKAGLRPLVANHAADHASRTWAQFMAQEDNLIHASDLISGMDPKYMDGLKYIRAENIAWVGGGKWRSPLVLADEVFDAWKKSEWHNKNMLRDWSYQGLGVATTKTGGIYVAHRLYPVGELPESDSYKVASTRPIVGVDVTGDITYEGEKLGDNPGYVAGSENLPTEDPAGFINNATKQERLEEAQAKVDKAKAEAEKAQAVADSASASAEEAESAQVQAEEASQQARQRQEVAETEVEKAKEEAAADPQVEEAQRQNDEAETRQAEAEEELDSAKQEEAGVAEEVVTAESEEQQAQDIALAAADNAENAQKAEQAAAKKVAEAEQALED</sequence>
<dbReference type="OrthoDB" id="68195at2"/>
<evidence type="ECO:0000313" key="4">
    <source>
        <dbReference type="EMBL" id="EJZ87967.1"/>
    </source>
</evidence>
<dbReference type="PROSITE" id="PS51257">
    <property type="entry name" value="PROKAR_LIPOPROTEIN"/>
    <property type="match status" value="1"/>
</dbReference>
<comment type="caution">
    <text evidence="4">The sequence shown here is derived from an EMBL/GenBank/DDBJ whole genome shotgun (WGS) entry which is preliminary data.</text>
</comment>
<dbReference type="Proteomes" id="UP000006075">
    <property type="component" value="Unassembled WGS sequence"/>
</dbReference>
<proteinExistence type="predicted"/>
<protein>
    <recommendedName>
        <fullName evidence="3">SCP domain-containing protein</fullName>
    </recommendedName>
</protein>
<gene>
    <name evidence="4" type="ORF">HMPREF9240_00226</name>
</gene>
<feature type="domain" description="SCP" evidence="3">
    <location>
        <begin position="378"/>
        <end position="490"/>
    </location>
</feature>
<dbReference type="SUPFAM" id="SSF55797">
    <property type="entry name" value="PR-1-like"/>
    <property type="match status" value="1"/>
</dbReference>
<dbReference type="CDD" id="cd05379">
    <property type="entry name" value="CAP_bacterial"/>
    <property type="match status" value="1"/>
</dbReference>
<feature type="chain" id="PRO_5039309905" description="SCP domain-containing protein" evidence="2">
    <location>
        <begin position="29"/>
        <end position="713"/>
    </location>
</feature>
<feature type="compositionally biased region" description="Basic and acidic residues" evidence="1">
    <location>
        <begin position="636"/>
        <end position="662"/>
    </location>
</feature>